<feature type="binding site" evidence="2">
    <location>
        <position position="212"/>
    </location>
    <ligand>
        <name>Co(2+)</name>
        <dbReference type="ChEBI" id="CHEBI:48828"/>
    </ligand>
</feature>
<dbReference type="GO" id="GO:0016852">
    <property type="term" value="F:sirohydrochlorin cobaltochelatase activity"/>
    <property type="evidence" value="ECO:0007669"/>
    <property type="project" value="InterPro"/>
</dbReference>
<dbReference type="GO" id="GO:0019251">
    <property type="term" value="P:anaerobic cobalamin biosynthetic process"/>
    <property type="evidence" value="ECO:0007669"/>
    <property type="project" value="InterPro"/>
</dbReference>
<dbReference type="CDD" id="cd03413">
    <property type="entry name" value="CbiK_C"/>
    <property type="match status" value="1"/>
</dbReference>
<keyword evidence="2" id="KW-0479">Metal-binding</keyword>
<evidence type="ECO:0000256" key="2">
    <source>
        <dbReference type="PIRSR" id="PIRSR033579-3"/>
    </source>
</evidence>
<dbReference type="RefSeq" id="WP_021653025.1">
    <property type="nucleotide sequence ID" value="NZ_PSQG01000020.1"/>
</dbReference>
<feature type="active site" description="Proton acceptor" evidence="1">
    <location>
        <position position="149"/>
    </location>
</feature>
<name>A0A367FY15_9FIRM</name>
<dbReference type="InterPro" id="IPR010388">
    <property type="entry name" value="Anaerobic_Co-chelatase"/>
</dbReference>
<evidence type="ECO:0000313" key="3">
    <source>
        <dbReference type="EMBL" id="RCH42654.1"/>
    </source>
</evidence>
<protein>
    <submittedName>
        <fullName evidence="3">Sirohydrochlorin cobaltochelatase</fullName>
    </submittedName>
</protein>
<sequence>MNSASKKAILVVSFGTSYENTRKLTIEAIEHDIADAFPACPTYRAWTSKMIIAKLKKRDGLTIHTVKEALEQMLLDGITDVIVQPTHVINGIENDQMKADALSFRDRFSSIVFGNPLLTTEEDNQAIVRVVADEFRDMDPDTALVLMGHGTEHYANTVYAALDYRFKDTGHKNIFLGTVEAYPALDSLLRAADSFHPKKIVLAPFMIVAGDHAQNDLAGADPDSWMNRLSSEGYEVTPVLKGLGEYPQVRQILVEHVQQAMNVSV</sequence>
<dbReference type="CDD" id="cd03412">
    <property type="entry name" value="CbiK_N"/>
    <property type="match status" value="1"/>
</dbReference>
<accession>A0A367FY15</accession>
<dbReference type="Proteomes" id="UP000253208">
    <property type="component" value="Unassembled WGS sequence"/>
</dbReference>
<dbReference type="Pfam" id="PF06180">
    <property type="entry name" value="CbiK"/>
    <property type="match status" value="1"/>
</dbReference>
<dbReference type="AlphaFoldDB" id="A0A367FY15"/>
<reference evidence="3 4" key="1">
    <citation type="submission" date="2018-02" db="EMBL/GenBank/DDBJ databases">
        <title>Complete genome sequencing of Faecalibacterium prausnitzii strains isolated from the human gut.</title>
        <authorList>
            <person name="Fitzgerald B.C."/>
            <person name="Shkoporov A.N."/>
            <person name="Ross P.R."/>
            <person name="Hill C."/>
        </authorList>
    </citation>
    <scope>NUCLEOTIDE SEQUENCE [LARGE SCALE GENOMIC DNA]</scope>
    <source>
        <strain evidence="3 4">APC942/31-1</strain>
    </source>
</reference>
<keyword evidence="2" id="KW-0170">Cobalt</keyword>
<dbReference type="SUPFAM" id="SSF53800">
    <property type="entry name" value="Chelatase"/>
    <property type="match status" value="1"/>
</dbReference>
<gene>
    <name evidence="3" type="ORF">C4886_13635</name>
</gene>
<dbReference type="GO" id="GO:0046872">
    <property type="term" value="F:metal ion binding"/>
    <property type="evidence" value="ECO:0007669"/>
    <property type="project" value="UniProtKB-KW"/>
</dbReference>
<comment type="caution">
    <text evidence="3">The sequence shown here is derived from an EMBL/GenBank/DDBJ whole genome shotgun (WGS) entry which is preliminary data.</text>
</comment>
<organism evidence="3 4">
    <name type="scientific">Blautia obeum</name>
    <dbReference type="NCBI Taxonomy" id="40520"/>
    <lineage>
        <taxon>Bacteria</taxon>
        <taxon>Bacillati</taxon>
        <taxon>Bacillota</taxon>
        <taxon>Clostridia</taxon>
        <taxon>Lachnospirales</taxon>
        <taxon>Lachnospiraceae</taxon>
        <taxon>Blautia</taxon>
    </lineage>
</organism>
<dbReference type="Gene3D" id="3.40.50.1400">
    <property type="match status" value="2"/>
</dbReference>
<feature type="binding site" evidence="2">
    <location>
        <position position="180"/>
    </location>
    <ligand>
        <name>Co(2+)</name>
        <dbReference type="ChEBI" id="CHEBI:48828"/>
    </ligand>
</feature>
<proteinExistence type="predicted"/>
<dbReference type="PIRSF" id="PIRSF033579">
    <property type="entry name" value="Anaer_Co_chel"/>
    <property type="match status" value="1"/>
</dbReference>
<evidence type="ECO:0000256" key="1">
    <source>
        <dbReference type="PIRSR" id="PIRSR033579-1"/>
    </source>
</evidence>
<dbReference type="EMBL" id="PSQG01000020">
    <property type="protein sequence ID" value="RCH42654.1"/>
    <property type="molecule type" value="Genomic_DNA"/>
</dbReference>
<evidence type="ECO:0000313" key="4">
    <source>
        <dbReference type="Proteomes" id="UP000253208"/>
    </source>
</evidence>
<feature type="binding site" evidence="2">
    <location>
        <position position="149"/>
    </location>
    <ligand>
        <name>Co(2+)</name>
        <dbReference type="ChEBI" id="CHEBI:48828"/>
    </ligand>
</feature>